<organism evidence="4 5">
    <name type="scientific">Bradyrhizobium vignae</name>
    <dbReference type="NCBI Taxonomy" id="1549949"/>
    <lineage>
        <taxon>Bacteria</taxon>
        <taxon>Pseudomonadati</taxon>
        <taxon>Pseudomonadota</taxon>
        <taxon>Alphaproteobacteria</taxon>
        <taxon>Hyphomicrobiales</taxon>
        <taxon>Nitrobacteraceae</taxon>
        <taxon>Bradyrhizobium</taxon>
    </lineage>
</organism>
<reference evidence="3 6" key="2">
    <citation type="submission" date="2021-03" db="EMBL/GenBank/DDBJ databases">
        <title>Genome Sequence of Bradyrhizobium vignae strain ISRA400.</title>
        <authorList>
            <person name="Tisa L.S."/>
            <person name="Svistoonoff S."/>
            <person name="Hocher V."/>
            <person name="Fall S."/>
            <person name="Zaiya A."/>
            <person name="Naing D."/>
            <person name="Niang N."/>
            <person name="Diouf A."/>
            <person name="Dasylva M.C."/>
            <person name="Toure O."/>
            <person name="Gueye M."/>
            <person name="Gully D."/>
            <person name="Tisseyre P."/>
            <person name="Simpson S."/>
            <person name="Morris K."/>
            <person name="Thomas W.K."/>
        </authorList>
    </citation>
    <scope>NUCLEOTIDE SEQUENCE [LARGE SCALE GENOMIC DNA]</scope>
    <source>
        <strain evidence="3 6">ISRA400</strain>
    </source>
</reference>
<reference evidence="4 5" key="1">
    <citation type="submission" date="2018-03" db="EMBL/GenBank/DDBJ databases">
        <authorList>
            <person name="Gully D."/>
        </authorList>
    </citation>
    <scope>NUCLEOTIDE SEQUENCE [LARGE SCALE GENOMIC DNA]</scope>
    <source>
        <strain evidence="4">ORS3257</strain>
    </source>
</reference>
<proteinExistence type="predicted"/>
<evidence type="ECO:0000313" key="4">
    <source>
        <dbReference type="EMBL" id="SPP97148.1"/>
    </source>
</evidence>
<dbReference type="RefSeq" id="WP_145987034.1">
    <property type="nucleotide sequence ID" value="NZ_JAGIKT010000081.1"/>
</dbReference>
<dbReference type="KEGG" id="bvz:BRAD3257_6247"/>
<dbReference type="Proteomes" id="UP000669317">
    <property type="component" value="Unassembled WGS sequence"/>
</dbReference>
<name>A0A2U3Q721_9BRAD</name>
<evidence type="ECO:0000313" key="6">
    <source>
        <dbReference type="Proteomes" id="UP000669317"/>
    </source>
</evidence>
<dbReference type="AlphaFoldDB" id="A0A2U3Q721"/>
<dbReference type="EMBL" id="LS398110">
    <property type="protein sequence ID" value="SPP97148.1"/>
    <property type="molecule type" value="Genomic_DNA"/>
</dbReference>
<dbReference type="EMBL" id="JAGIKT010000081">
    <property type="protein sequence ID" value="MBP0115357.1"/>
    <property type="molecule type" value="Genomic_DNA"/>
</dbReference>
<evidence type="ECO:0000256" key="1">
    <source>
        <dbReference type="SAM" id="MobiDB-lite"/>
    </source>
</evidence>
<feature type="transmembrane region" description="Helical" evidence="2">
    <location>
        <begin position="21"/>
        <end position="44"/>
    </location>
</feature>
<sequence>MSDREMADRALPQSPDVATRRILVAVGGYLGFVALGMIAMFFYIKADAPTAFMPPVEHRFPQPSLQTSPQQDLAEILLKKRQSLSQYGWIDKSKGLARIPIDRAIDIVIARGERGYDPLEAPPAPAAQTTPGAQQ</sequence>
<evidence type="ECO:0000256" key="2">
    <source>
        <dbReference type="SAM" id="Phobius"/>
    </source>
</evidence>
<keyword evidence="2" id="KW-0472">Membrane</keyword>
<protein>
    <submittedName>
        <fullName evidence="4">Uncharacterized protein</fullName>
    </submittedName>
</protein>
<dbReference type="Proteomes" id="UP000246085">
    <property type="component" value="Chromosome BRAD3257"/>
</dbReference>
<evidence type="ECO:0000313" key="3">
    <source>
        <dbReference type="EMBL" id="MBP0115357.1"/>
    </source>
</evidence>
<accession>A0A2U3Q721</accession>
<gene>
    <name evidence="4" type="ORF">BRAD3257_6247</name>
    <name evidence="3" type="ORF">JWS04_30695</name>
</gene>
<feature type="compositionally biased region" description="Low complexity" evidence="1">
    <location>
        <begin position="126"/>
        <end position="135"/>
    </location>
</feature>
<keyword evidence="2" id="KW-1133">Transmembrane helix</keyword>
<keyword evidence="2" id="KW-0812">Transmembrane</keyword>
<evidence type="ECO:0000313" key="5">
    <source>
        <dbReference type="Proteomes" id="UP000246085"/>
    </source>
</evidence>
<feature type="region of interest" description="Disordered" evidence="1">
    <location>
        <begin position="116"/>
        <end position="135"/>
    </location>
</feature>
<keyword evidence="6" id="KW-1185">Reference proteome</keyword>